<dbReference type="RefSeq" id="WP_145061742.1">
    <property type="nucleotide sequence ID" value="NZ_CP036287.1"/>
</dbReference>
<dbReference type="InterPro" id="IPR029058">
    <property type="entry name" value="AB_hydrolase_fold"/>
</dbReference>
<reference evidence="2 3" key="1">
    <citation type="submission" date="2019-02" db="EMBL/GenBank/DDBJ databases">
        <title>Deep-cultivation of Planctomycetes and their phenomic and genomic characterization uncovers novel biology.</title>
        <authorList>
            <person name="Wiegand S."/>
            <person name="Jogler M."/>
            <person name="Boedeker C."/>
            <person name="Pinto D."/>
            <person name="Vollmers J."/>
            <person name="Rivas-Marin E."/>
            <person name="Kohn T."/>
            <person name="Peeters S.H."/>
            <person name="Heuer A."/>
            <person name="Rast P."/>
            <person name="Oberbeckmann S."/>
            <person name="Bunk B."/>
            <person name="Jeske O."/>
            <person name="Meyerdierks A."/>
            <person name="Storesund J.E."/>
            <person name="Kallscheuer N."/>
            <person name="Luecker S."/>
            <person name="Lage O.M."/>
            <person name="Pohl T."/>
            <person name="Merkel B.J."/>
            <person name="Hornburger P."/>
            <person name="Mueller R.-W."/>
            <person name="Bruemmer F."/>
            <person name="Labrenz M."/>
            <person name="Spormann A.M."/>
            <person name="Op den Camp H."/>
            <person name="Overmann J."/>
            <person name="Amann R."/>
            <person name="Jetten M.S.M."/>
            <person name="Mascher T."/>
            <person name="Medema M.H."/>
            <person name="Devos D.P."/>
            <person name="Kaster A.-K."/>
            <person name="Ovreas L."/>
            <person name="Rohde M."/>
            <person name="Galperin M.Y."/>
            <person name="Jogler C."/>
        </authorList>
    </citation>
    <scope>NUCLEOTIDE SEQUENCE [LARGE SCALE GENOMIC DNA]</scope>
    <source>
        <strain evidence="2 3">Pla133</strain>
    </source>
</reference>
<organism evidence="2 3">
    <name type="scientific">Engelhardtia mirabilis</name>
    <dbReference type="NCBI Taxonomy" id="2528011"/>
    <lineage>
        <taxon>Bacteria</taxon>
        <taxon>Pseudomonadati</taxon>
        <taxon>Planctomycetota</taxon>
        <taxon>Planctomycetia</taxon>
        <taxon>Planctomycetia incertae sedis</taxon>
        <taxon>Engelhardtia</taxon>
    </lineage>
</organism>
<dbReference type="SUPFAM" id="SSF53474">
    <property type="entry name" value="alpha/beta-Hydrolases"/>
    <property type="match status" value="1"/>
</dbReference>
<gene>
    <name evidence="2" type="ORF">Pla133_03460</name>
</gene>
<dbReference type="Proteomes" id="UP000316921">
    <property type="component" value="Chromosome"/>
</dbReference>
<name>A0A518BE89_9BACT</name>
<accession>A0A518BE89</accession>
<dbReference type="Pfam" id="PF12740">
    <property type="entry name" value="PETase"/>
    <property type="match status" value="1"/>
</dbReference>
<feature type="domain" description="PET hydrolase/cutinase-like" evidence="1">
    <location>
        <begin position="21"/>
        <end position="223"/>
    </location>
</feature>
<protein>
    <submittedName>
        <fullName evidence="2">Alpha/beta hydrolase family protein</fullName>
    </submittedName>
</protein>
<sequence>MSLLLALPADAPFAIGHVSGAWSGPSGVATAEVYYPATTAGEGTPVAAVPGGHPLVVFGHGFVMPASAYGYLRDGLVPEGFVVAMLTTGGELFPDHGDFAQDFLTVAEGLAADGADPASLFFEALSGRAAAAGHSMGGGASLLAAAQGDTFTAVCNLAAAETNPSAQAAAASVTQPLLMLSGGDDCVTPPSQQQAMWSAAASSCKSWITLLGGSHCQFASATSACEFGELFCSTSLGGAEQRALVLDLLVPWLRAVLAVEPAAWSEFVAVSQTNPGLATSAVCTTDLAVEAVTGLDAALAGGLTVAGAGLGFVVEATVDGAAVAFEPLGQGALELTVGASAPGAFDLGLVDLFGSLDAAGAARRYPALLAGPAPLGGTLTLSFDAGLAGPFVVAWSLDPGPPIAIPGYAHVLQLGSPLVVLASGATDAAGTGAVALPLPTDPALQGLTVRLQAVANAASGPSFTNLVDVTFE</sequence>
<dbReference type="AlphaFoldDB" id="A0A518BE89"/>
<keyword evidence="3" id="KW-1185">Reference proteome</keyword>
<evidence type="ECO:0000313" key="2">
    <source>
        <dbReference type="EMBL" id="QDU65282.1"/>
    </source>
</evidence>
<dbReference type="EMBL" id="CP036287">
    <property type="protein sequence ID" value="QDU65282.1"/>
    <property type="molecule type" value="Genomic_DNA"/>
</dbReference>
<evidence type="ECO:0000313" key="3">
    <source>
        <dbReference type="Proteomes" id="UP000316921"/>
    </source>
</evidence>
<dbReference type="InterPro" id="IPR041127">
    <property type="entry name" value="PET_hydrolase/cutinase-like"/>
</dbReference>
<dbReference type="KEGG" id="pbap:Pla133_03460"/>
<dbReference type="Gene3D" id="3.40.50.1820">
    <property type="entry name" value="alpha/beta hydrolase"/>
    <property type="match status" value="1"/>
</dbReference>
<evidence type="ECO:0000259" key="1">
    <source>
        <dbReference type="Pfam" id="PF12740"/>
    </source>
</evidence>
<proteinExistence type="predicted"/>
<keyword evidence="2" id="KW-0378">Hydrolase</keyword>
<dbReference type="GO" id="GO:0016787">
    <property type="term" value="F:hydrolase activity"/>
    <property type="evidence" value="ECO:0007669"/>
    <property type="project" value="UniProtKB-KW"/>
</dbReference>